<comment type="similarity">
    <text evidence="2">Belongs to the peptidase A26 family.</text>
</comment>
<evidence type="ECO:0000256" key="1">
    <source>
        <dbReference type="ARBA" id="ARBA00004571"/>
    </source>
</evidence>
<dbReference type="InterPro" id="IPR020080">
    <property type="entry name" value="OM_adhesin/peptidase_omptin"/>
</dbReference>
<feature type="active site" evidence="11">
    <location>
        <position position="108"/>
    </location>
</feature>
<keyword evidence="6 12" id="KW-0732">Signal</keyword>
<evidence type="ECO:0000256" key="10">
    <source>
        <dbReference type="ARBA" id="ARBA00023237"/>
    </source>
</evidence>
<dbReference type="EMBL" id="FNCO01000011">
    <property type="protein sequence ID" value="SDI24702.1"/>
    <property type="molecule type" value="Genomic_DNA"/>
</dbReference>
<dbReference type="Pfam" id="PF01278">
    <property type="entry name" value="Omptin"/>
    <property type="match status" value="1"/>
</dbReference>
<organism evidence="13 14">
    <name type="scientific">Pseudomonas abietaniphila</name>
    <dbReference type="NCBI Taxonomy" id="89065"/>
    <lineage>
        <taxon>Bacteria</taxon>
        <taxon>Pseudomonadati</taxon>
        <taxon>Pseudomonadota</taxon>
        <taxon>Gammaproteobacteria</taxon>
        <taxon>Pseudomonadales</taxon>
        <taxon>Pseudomonadaceae</taxon>
        <taxon>Pseudomonas</taxon>
    </lineage>
</organism>
<feature type="active site" evidence="11">
    <location>
        <position position="232"/>
    </location>
</feature>
<evidence type="ECO:0000256" key="7">
    <source>
        <dbReference type="ARBA" id="ARBA00022750"/>
    </source>
</evidence>
<protein>
    <submittedName>
        <fullName evidence="13">Protein E. Aspartic peptidase. MEROPS family A26</fullName>
    </submittedName>
</protein>
<dbReference type="STRING" id="89065.SAMN05216605_111224"/>
<evidence type="ECO:0000256" key="9">
    <source>
        <dbReference type="ARBA" id="ARBA00023136"/>
    </source>
</evidence>
<keyword evidence="7" id="KW-0064">Aspartyl protease</keyword>
<dbReference type="GO" id="GO:0009279">
    <property type="term" value="C:cell outer membrane"/>
    <property type="evidence" value="ECO:0007669"/>
    <property type="project" value="UniProtKB-SubCell"/>
</dbReference>
<keyword evidence="5" id="KW-0812">Transmembrane</keyword>
<keyword evidence="4" id="KW-0645">Protease</keyword>
<evidence type="ECO:0000256" key="11">
    <source>
        <dbReference type="PIRSR" id="PIRSR001522-1"/>
    </source>
</evidence>
<keyword evidence="10" id="KW-0998">Cell outer membrane</keyword>
<dbReference type="AlphaFoldDB" id="A0A1G8J0V6"/>
<keyword evidence="9" id="KW-0472">Membrane</keyword>
<evidence type="ECO:0000256" key="4">
    <source>
        <dbReference type="ARBA" id="ARBA00022670"/>
    </source>
</evidence>
<dbReference type="InterPro" id="IPR000036">
    <property type="entry name" value="Peptidase_A26_omptin"/>
</dbReference>
<name>A0A1G8J0V6_9PSED</name>
<evidence type="ECO:0000313" key="13">
    <source>
        <dbReference type="EMBL" id="SDI24702.1"/>
    </source>
</evidence>
<evidence type="ECO:0000256" key="12">
    <source>
        <dbReference type="SAM" id="SignalP"/>
    </source>
</evidence>
<dbReference type="GO" id="GO:0004190">
    <property type="term" value="F:aspartic-type endopeptidase activity"/>
    <property type="evidence" value="ECO:0007669"/>
    <property type="project" value="UniProtKB-KW"/>
</dbReference>
<keyword evidence="3" id="KW-1134">Transmembrane beta strand</keyword>
<keyword evidence="14" id="KW-1185">Reference proteome</keyword>
<dbReference type="GO" id="GO:0006508">
    <property type="term" value="P:proteolysis"/>
    <property type="evidence" value="ECO:0007669"/>
    <property type="project" value="UniProtKB-KW"/>
</dbReference>
<evidence type="ECO:0000256" key="5">
    <source>
        <dbReference type="ARBA" id="ARBA00022692"/>
    </source>
</evidence>
<dbReference type="PRINTS" id="PR00482">
    <property type="entry name" value="OMPTIN"/>
</dbReference>
<dbReference type="Gene3D" id="2.40.128.90">
    <property type="entry name" value="OMPT-like"/>
    <property type="match status" value="1"/>
</dbReference>
<feature type="active site" evidence="11">
    <location>
        <position position="234"/>
    </location>
</feature>
<evidence type="ECO:0000256" key="8">
    <source>
        <dbReference type="ARBA" id="ARBA00022801"/>
    </source>
</evidence>
<proteinExistence type="inferred from homology"/>
<keyword evidence="8" id="KW-0378">Hydrolase</keyword>
<evidence type="ECO:0000256" key="3">
    <source>
        <dbReference type="ARBA" id="ARBA00022452"/>
    </source>
</evidence>
<dbReference type="Proteomes" id="UP000182894">
    <property type="component" value="Unassembled WGS sequence"/>
</dbReference>
<evidence type="ECO:0000313" key="14">
    <source>
        <dbReference type="Proteomes" id="UP000182894"/>
    </source>
</evidence>
<dbReference type="InterPro" id="IPR020079">
    <property type="entry name" value="Peptidase_A26_CS"/>
</dbReference>
<comment type="subcellular location">
    <subcellularLocation>
        <location evidence="1">Cell outer membrane</location>
        <topology evidence="1">Multi-pass membrane protein</topology>
    </subcellularLocation>
</comment>
<dbReference type="RefSeq" id="WP_074755360.1">
    <property type="nucleotide sequence ID" value="NZ_FNCO01000011.1"/>
</dbReference>
<dbReference type="PROSITE" id="PS00834">
    <property type="entry name" value="OMPTIN_1"/>
    <property type="match status" value="1"/>
</dbReference>
<dbReference type="PIRSF" id="PIRSF001522">
    <property type="entry name" value="Peptidase_A26"/>
    <property type="match status" value="1"/>
</dbReference>
<evidence type="ECO:0000256" key="2">
    <source>
        <dbReference type="ARBA" id="ARBA00006923"/>
    </source>
</evidence>
<reference evidence="14" key="1">
    <citation type="submission" date="2016-10" db="EMBL/GenBank/DDBJ databases">
        <authorList>
            <person name="Varghese N."/>
            <person name="Submissions S."/>
        </authorList>
    </citation>
    <scope>NUCLEOTIDE SEQUENCE [LARGE SCALE GENOMIC DNA]</scope>
    <source>
        <strain evidence="14">ATCC 700689</strain>
    </source>
</reference>
<sequence>MKVRKTLALLGLVTVGQHAIAHAHTTDEQRFQVGGVELSLGLGLLNGQAQEKVYDTYDGQKVSQLNWDLKQVPTLHLGLTYHPLDWLSLEAKGWTKVAKGDGHMQDYDWLGDEGESWTDFSDHPDTRVQKAWQAEVAATAWALKRDDLALGVMLGYQRNELGWQARGGRYVYSSEAGHRDEVGDIPAGLKGITYQQSYETPYAGLVGVYHYRDWTVESRFKYSQWVKARDHDQHHLRDLTFVGNQGNRGRMQSLALAVSYDVNPKLSLKAGIDYQVYAEAKGSVLVKNSVTGERDYYGGDAGSQSSRTVVSNLAVAYRF</sequence>
<feature type="signal peptide" evidence="12">
    <location>
        <begin position="1"/>
        <end position="23"/>
    </location>
</feature>
<evidence type="ECO:0000256" key="6">
    <source>
        <dbReference type="ARBA" id="ARBA00022729"/>
    </source>
</evidence>
<accession>A0A1G8J0V6</accession>
<gene>
    <name evidence="13" type="ORF">SAMN05216605_111224</name>
</gene>
<feature type="active site" evidence="11">
    <location>
        <position position="106"/>
    </location>
</feature>
<dbReference type="SUPFAM" id="SSF69917">
    <property type="entry name" value="OMPT-like"/>
    <property type="match status" value="1"/>
</dbReference>
<dbReference type="InterPro" id="IPR053724">
    <property type="entry name" value="OMP_A26_sf"/>
</dbReference>
<feature type="chain" id="PRO_5010281512" evidence="12">
    <location>
        <begin position="24"/>
        <end position="319"/>
    </location>
</feature>